<comment type="similarity">
    <text evidence="3">Belongs to the lysine N(6)-hydroxylase/L-ornithine N(5)-oxygenase family.</text>
</comment>
<dbReference type="Proteomes" id="UP000198534">
    <property type="component" value="Unassembled WGS sequence"/>
</dbReference>
<comment type="catalytic activity">
    <reaction evidence="14">
        <text>L-lysine + NADPH + O2 = N(6)-hydroxy-L-lysine + NADP(+) + H2O</text>
        <dbReference type="Rhea" id="RHEA:23228"/>
        <dbReference type="ChEBI" id="CHEBI:15377"/>
        <dbReference type="ChEBI" id="CHEBI:15379"/>
        <dbReference type="ChEBI" id="CHEBI:32551"/>
        <dbReference type="ChEBI" id="CHEBI:57783"/>
        <dbReference type="ChEBI" id="CHEBI:57820"/>
        <dbReference type="ChEBI" id="CHEBI:58349"/>
        <dbReference type="EC" id="1.14.13.59"/>
    </reaction>
</comment>
<evidence type="ECO:0000256" key="2">
    <source>
        <dbReference type="ARBA" id="ARBA00004924"/>
    </source>
</evidence>
<evidence type="ECO:0000256" key="8">
    <source>
        <dbReference type="ARBA" id="ARBA00022857"/>
    </source>
</evidence>
<dbReference type="OrthoDB" id="7527071at2"/>
<sequence length="442" mass="50799">MKNKVYDIIGLGFGPAGIALATAIKDDEELNGAPIGKWSTMFLEKQLNSDWQPEMLLPNTDIQHHFFRDFATPRNPRSRFTFANYLKEKDRIFSFGLIGGNPGRIEWSDYVRWVAEQVSENTLYSSEILSVEPIYESGQVDRVKVLAKDLISNQNKEFEAKNIVLSTGRRANVPPLFQDQLCSDIFHSSKFKSNMKKLDKEKNHTFTVVGSGQNAIEIILKISEEYPDSKIYSINRNTGFRQYDLGHFSNEVFFPKFTSYYYSLPKSGRMNLLKEMAFTNYSSVDADVSHALYWKVYEENILGKNRIHVTKCSEITGVKRDNDGYRLNITDKYSSSSQEIYTDKIILCTGFKEEKLPYMLEPLRSHLLTDEEGDLVVTRNYQLETREDFLPNIFVNGLTEKTHGIGDSASFTMMAVKAQKILDKLNKIHEGESYMLKETIKK</sequence>
<comment type="pathway">
    <text evidence="2">Siderophore biosynthesis.</text>
</comment>
<evidence type="ECO:0000256" key="10">
    <source>
        <dbReference type="ARBA" id="ARBA00029939"/>
    </source>
</evidence>
<evidence type="ECO:0000313" key="15">
    <source>
        <dbReference type="EMBL" id="SDX49193.1"/>
    </source>
</evidence>
<evidence type="ECO:0000256" key="11">
    <source>
        <dbReference type="ARBA" id="ARBA00031158"/>
    </source>
</evidence>
<evidence type="ECO:0000256" key="1">
    <source>
        <dbReference type="ARBA" id="ARBA00001974"/>
    </source>
</evidence>
<dbReference type="InterPro" id="IPR036188">
    <property type="entry name" value="FAD/NAD-bd_sf"/>
</dbReference>
<dbReference type="RefSeq" id="WP_091742755.1">
    <property type="nucleotide sequence ID" value="NZ_FNNQ01000020.1"/>
</dbReference>
<dbReference type="GO" id="GO:0047091">
    <property type="term" value="F:L-lysine 6-monooxygenase (NADPH) activity"/>
    <property type="evidence" value="ECO:0007669"/>
    <property type="project" value="UniProtKB-EC"/>
</dbReference>
<dbReference type="PANTHER" id="PTHR42802">
    <property type="entry name" value="MONOOXYGENASE"/>
    <property type="match status" value="1"/>
</dbReference>
<keyword evidence="9" id="KW-0560">Oxidoreductase</keyword>
<dbReference type="EMBL" id="FNNQ01000020">
    <property type="protein sequence ID" value="SDX49193.1"/>
    <property type="molecule type" value="Genomic_DNA"/>
</dbReference>
<dbReference type="PANTHER" id="PTHR42802:SF1">
    <property type="entry name" value="L-ORNITHINE N(5)-MONOOXYGENASE"/>
    <property type="match status" value="1"/>
</dbReference>
<dbReference type="PRINTS" id="PR00368">
    <property type="entry name" value="FADPNR"/>
</dbReference>
<evidence type="ECO:0000313" key="16">
    <source>
        <dbReference type="Proteomes" id="UP000198534"/>
    </source>
</evidence>
<dbReference type="AlphaFoldDB" id="A0A1H3C4V9"/>
<accession>A0A1H3C4V9</accession>
<dbReference type="STRING" id="1048340.SAMN05444487_12011"/>
<keyword evidence="8" id="KW-0521">NADP</keyword>
<evidence type="ECO:0000256" key="5">
    <source>
        <dbReference type="ARBA" id="ARBA00016406"/>
    </source>
</evidence>
<dbReference type="Gene3D" id="3.50.50.60">
    <property type="entry name" value="FAD/NAD(P)-binding domain"/>
    <property type="match status" value="1"/>
</dbReference>
<evidence type="ECO:0000256" key="14">
    <source>
        <dbReference type="ARBA" id="ARBA00048407"/>
    </source>
</evidence>
<protein>
    <recommendedName>
        <fullName evidence="5">L-lysine N6-monooxygenase MbtG</fullName>
        <ecNumber evidence="4">1.14.13.59</ecNumber>
    </recommendedName>
    <alternativeName>
        <fullName evidence="13">Lysine 6-N-hydroxylase</fullName>
    </alternativeName>
    <alternativeName>
        <fullName evidence="12">Lysine N6-hydroxylase</fullName>
    </alternativeName>
    <alternativeName>
        <fullName evidence="10">Lysine-N-oxygenase</fullName>
    </alternativeName>
    <alternativeName>
        <fullName evidence="11">Mycobactin synthase protein G</fullName>
    </alternativeName>
</protein>
<organism evidence="15 16">
    <name type="scientific">Marininema mesophilum</name>
    <dbReference type="NCBI Taxonomy" id="1048340"/>
    <lineage>
        <taxon>Bacteria</taxon>
        <taxon>Bacillati</taxon>
        <taxon>Bacillota</taxon>
        <taxon>Bacilli</taxon>
        <taxon>Bacillales</taxon>
        <taxon>Thermoactinomycetaceae</taxon>
        <taxon>Marininema</taxon>
    </lineage>
</organism>
<dbReference type="GO" id="GO:0006879">
    <property type="term" value="P:intracellular iron ion homeostasis"/>
    <property type="evidence" value="ECO:0007669"/>
    <property type="project" value="TreeGrafter"/>
</dbReference>
<evidence type="ECO:0000256" key="3">
    <source>
        <dbReference type="ARBA" id="ARBA00007588"/>
    </source>
</evidence>
<gene>
    <name evidence="15" type="ORF">SAMN05444487_12011</name>
</gene>
<evidence type="ECO:0000256" key="12">
    <source>
        <dbReference type="ARBA" id="ARBA00032493"/>
    </source>
</evidence>
<proteinExistence type="inferred from homology"/>
<keyword evidence="6" id="KW-0285">Flavoprotein</keyword>
<dbReference type="InterPro" id="IPR025700">
    <property type="entry name" value="Lys/Orn_oxygenase"/>
</dbReference>
<evidence type="ECO:0000256" key="9">
    <source>
        <dbReference type="ARBA" id="ARBA00023002"/>
    </source>
</evidence>
<comment type="cofactor">
    <cofactor evidence="1">
        <name>FAD</name>
        <dbReference type="ChEBI" id="CHEBI:57692"/>
    </cofactor>
</comment>
<dbReference type="SUPFAM" id="SSF51905">
    <property type="entry name" value="FAD/NAD(P)-binding domain"/>
    <property type="match status" value="1"/>
</dbReference>
<evidence type="ECO:0000256" key="6">
    <source>
        <dbReference type="ARBA" id="ARBA00022630"/>
    </source>
</evidence>
<evidence type="ECO:0000256" key="4">
    <source>
        <dbReference type="ARBA" id="ARBA00013076"/>
    </source>
</evidence>
<evidence type="ECO:0000256" key="7">
    <source>
        <dbReference type="ARBA" id="ARBA00022827"/>
    </source>
</evidence>
<reference evidence="15 16" key="1">
    <citation type="submission" date="2016-10" db="EMBL/GenBank/DDBJ databases">
        <authorList>
            <person name="de Groot N.N."/>
        </authorList>
    </citation>
    <scope>NUCLEOTIDE SEQUENCE [LARGE SCALE GENOMIC DNA]</scope>
    <source>
        <strain evidence="15 16">DSM 45610</strain>
    </source>
</reference>
<keyword evidence="16" id="KW-1185">Reference proteome</keyword>
<dbReference type="Pfam" id="PF13434">
    <property type="entry name" value="Lys_Orn_oxgnase"/>
    <property type="match status" value="1"/>
</dbReference>
<keyword evidence="7" id="KW-0274">FAD</keyword>
<evidence type="ECO:0000256" key="13">
    <source>
        <dbReference type="ARBA" id="ARBA00032738"/>
    </source>
</evidence>
<dbReference type="EC" id="1.14.13.59" evidence="4"/>
<name>A0A1H3C4V9_9BACL</name>